<organism evidence="4 5">
    <name type="scientific">Malassezia obtusa</name>
    <dbReference type="NCBI Taxonomy" id="76774"/>
    <lineage>
        <taxon>Eukaryota</taxon>
        <taxon>Fungi</taxon>
        <taxon>Dikarya</taxon>
        <taxon>Basidiomycota</taxon>
        <taxon>Ustilaginomycotina</taxon>
        <taxon>Malasseziomycetes</taxon>
        <taxon>Malasseziales</taxon>
        <taxon>Malasseziaceae</taxon>
        <taxon>Malassezia</taxon>
    </lineage>
</organism>
<evidence type="ECO:0000313" key="4">
    <source>
        <dbReference type="EMBL" id="WFD03512.1"/>
    </source>
</evidence>
<proteinExistence type="predicted"/>
<dbReference type="InterPro" id="IPR005176">
    <property type="entry name" value="PONY_dom"/>
</dbReference>
<feature type="domain" description="DCUN1" evidence="3">
    <location>
        <begin position="61"/>
        <end position="294"/>
    </location>
</feature>
<accession>A0AAF0ISF5</accession>
<name>A0AAF0ISF5_9BASI</name>
<keyword evidence="5" id="KW-1185">Reference proteome</keyword>
<dbReference type="InterPro" id="IPR014764">
    <property type="entry name" value="DCN-prot"/>
</dbReference>
<dbReference type="GO" id="GO:0000151">
    <property type="term" value="C:ubiquitin ligase complex"/>
    <property type="evidence" value="ECO:0007669"/>
    <property type="project" value="TreeGrafter"/>
</dbReference>
<evidence type="ECO:0000313" key="5">
    <source>
        <dbReference type="Proteomes" id="UP001214603"/>
    </source>
</evidence>
<dbReference type="GO" id="GO:0016874">
    <property type="term" value="F:ligase activity"/>
    <property type="evidence" value="ECO:0007669"/>
    <property type="project" value="UniProtKB-KW"/>
</dbReference>
<dbReference type="Gene3D" id="1.10.238.200">
    <property type="entry name" value="Cullin, PONY binding domain"/>
    <property type="match status" value="1"/>
</dbReference>
<dbReference type="InterPro" id="IPR009060">
    <property type="entry name" value="UBA-like_sf"/>
</dbReference>
<dbReference type="PANTHER" id="PTHR12281">
    <property type="entry name" value="RP42 RELATED"/>
    <property type="match status" value="1"/>
</dbReference>
<dbReference type="EMBL" id="CP119937">
    <property type="protein sequence ID" value="WFD03512.1"/>
    <property type="molecule type" value="Genomic_DNA"/>
</dbReference>
<evidence type="ECO:0000256" key="1">
    <source>
        <dbReference type="ARBA" id="ARBA00022786"/>
    </source>
</evidence>
<dbReference type="PROSITE" id="PS51229">
    <property type="entry name" value="DCUN1"/>
    <property type="match status" value="1"/>
</dbReference>
<dbReference type="AlphaFoldDB" id="A0AAF0ISF5"/>
<dbReference type="Pfam" id="PF14555">
    <property type="entry name" value="UBA_4"/>
    <property type="match status" value="1"/>
</dbReference>
<dbReference type="GO" id="GO:0045116">
    <property type="term" value="P:protein neddylation"/>
    <property type="evidence" value="ECO:0007669"/>
    <property type="project" value="TreeGrafter"/>
</dbReference>
<dbReference type="InterPro" id="IPR042460">
    <property type="entry name" value="DCN1-like_PONY"/>
</dbReference>
<dbReference type="PANTHER" id="PTHR12281:SF31">
    <property type="entry name" value="DCN1-LIKE PROTEIN 3"/>
    <property type="match status" value="1"/>
</dbReference>
<comment type="function">
    <text evidence="2">Neddylation of cullins play an essential role in the regulation of SCF-type complexes activity.</text>
</comment>
<protein>
    <recommendedName>
        <fullName evidence="2">Defective in cullin neddylation protein</fullName>
    </recommendedName>
</protein>
<dbReference type="GO" id="GO:0097602">
    <property type="term" value="F:cullin family protein binding"/>
    <property type="evidence" value="ECO:0007669"/>
    <property type="project" value="TreeGrafter"/>
</dbReference>
<dbReference type="GO" id="GO:0031624">
    <property type="term" value="F:ubiquitin conjugating enzyme binding"/>
    <property type="evidence" value="ECO:0007669"/>
    <property type="project" value="TreeGrafter"/>
</dbReference>
<keyword evidence="1" id="KW-0833">Ubl conjugation pathway</keyword>
<dbReference type="SUPFAM" id="SSF46934">
    <property type="entry name" value="UBA-like"/>
    <property type="match status" value="1"/>
</dbReference>
<dbReference type="GO" id="GO:0032182">
    <property type="term" value="F:ubiquitin-like protein binding"/>
    <property type="evidence" value="ECO:0007669"/>
    <property type="project" value="TreeGrafter"/>
</dbReference>
<dbReference type="Pfam" id="PF03556">
    <property type="entry name" value="Cullin_binding"/>
    <property type="match status" value="1"/>
</dbReference>
<sequence>MQVTKASKGAAVQRFTAVTGASSADAQQYLRESNYRLEAAVDAFFQQQSSAPRLSAQQEKEAASALNALFNEYRDPDADPDTITAEGALQMFTDLLIDVASVAVLPLSYYLGSQSLGHFSRQGFVDGWLRLGLGPALLGAPSKDRVLEVQRGVLPEIQHAFETNGPVVPPRTPAQAPTKKGLYTTVYEFTFLFGRSEGQKNLSLDVALTFWDLLMPYAPAYDADGTRTSPPSFSAKQFGLWKQFLSEEANVRIVSKDTWTQFLEFTQEIDPRFEQHDFDAAWPSVIDEFVEWARKQIA</sequence>
<reference evidence="4" key="1">
    <citation type="submission" date="2023-03" db="EMBL/GenBank/DDBJ databases">
        <title>Mating type loci evolution in Malassezia.</title>
        <authorList>
            <person name="Coelho M.A."/>
        </authorList>
    </citation>
    <scope>NUCLEOTIDE SEQUENCE</scope>
    <source>
        <strain evidence="4">CBS 7876</strain>
    </source>
</reference>
<keyword evidence="4" id="KW-0436">Ligase</keyword>
<dbReference type="Proteomes" id="UP001214603">
    <property type="component" value="Chromosome 4"/>
</dbReference>
<gene>
    <name evidence="4" type="primary">DCN1</name>
    <name evidence="4" type="ORF">MOBT1_002203</name>
</gene>
<evidence type="ECO:0000259" key="3">
    <source>
        <dbReference type="PROSITE" id="PS51229"/>
    </source>
</evidence>
<dbReference type="Gene3D" id="1.10.238.10">
    <property type="entry name" value="EF-hand"/>
    <property type="match status" value="1"/>
</dbReference>
<evidence type="ECO:0000256" key="2">
    <source>
        <dbReference type="RuleBase" id="RU410713"/>
    </source>
</evidence>
<dbReference type="Gene3D" id="1.10.8.10">
    <property type="entry name" value="DNA helicase RuvA subunit, C-terminal domain"/>
    <property type="match status" value="1"/>
</dbReference>